<keyword evidence="1" id="KW-0540">Nuclease</keyword>
<keyword evidence="1" id="KW-0255">Endonuclease</keyword>
<dbReference type="SUPFAM" id="SSF54060">
    <property type="entry name" value="His-Me finger endonucleases"/>
    <property type="match status" value="1"/>
</dbReference>
<reference evidence="1 2" key="1">
    <citation type="submission" date="2017-03" db="EMBL/GenBank/DDBJ databases">
        <title>Draft genome sequence of Streptomyces scabrisporus NF3, endophyte isolated from Amphipterygium adstringens.</title>
        <authorList>
            <person name="Vazquez M."/>
            <person name="Ceapa C.D."/>
            <person name="Rodriguez Luna D."/>
            <person name="Sanchez Esquivel S."/>
        </authorList>
    </citation>
    <scope>NUCLEOTIDE SEQUENCE [LARGE SCALE GENOMIC DNA]</scope>
    <source>
        <strain evidence="1 2">NF3</strain>
    </source>
</reference>
<organism evidence="1 2">
    <name type="scientific">Embleya scabrispora</name>
    <dbReference type="NCBI Taxonomy" id="159449"/>
    <lineage>
        <taxon>Bacteria</taxon>
        <taxon>Bacillati</taxon>
        <taxon>Actinomycetota</taxon>
        <taxon>Actinomycetes</taxon>
        <taxon>Kitasatosporales</taxon>
        <taxon>Streptomycetaceae</taxon>
        <taxon>Embleya</taxon>
    </lineage>
</organism>
<dbReference type="RefSeq" id="WP_078978595.1">
    <property type="nucleotide sequence ID" value="NZ_MWQN01000001.1"/>
</dbReference>
<accession>A0A1T3P617</accession>
<dbReference type="InterPro" id="IPR004211">
    <property type="entry name" value="Endonuclease_7"/>
</dbReference>
<dbReference type="EMBL" id="MWQN01000001">
    <property type="protein sequence ID" value="OPC84300.1"/>
    <property type="molecule type" value="Genomic_DNA"/>
</dbReference>
<comment type="caution">
    <text evidence="1">The sequence shown here is derived from an EMBL/GenBank/DDBJ whole genome shotgun (WGS) entry which is preliminary data.</text>
</comment>
<dbReference type="Gene3D" id="3.40.1800.10">
    <property type="entry name" value="His-Me finger endonucleases"/>
    <property type="match status" value="1"/>
</dbReference>
<sequence>MSDLKSGKECPDCKAWKPAQDFRRSAGNPDGLSWYCRECFRRRDADSYRARRERAGFKVRPKIDVPDGHKRCPKCEEIKPHSEWHKSSRQWDGLAAACKACRKVESRAGHLKRKYGMTEADYRAMLAEQMGVCPICQSTRPEHVDHDHETGRVRAVLCFNCNAALGMFKDRPDALRRAATYVEGIVWKPTLVAPGVYRLPS</sequence>
<gene>
    <name evidence="1" type="ORF">B4N89_28235</name>
</gene>
<dbReference type="InterPro" id="IPR038563">
    <property type="entry name" value="Endonuclease_7_sf"/>
</dbReference>
<dbReference type="Pfam" id="PF02945">
    <property type="entry name" value="Endonuclease_7"/>
    <property type="match status" value="1"/>
</dbReference>
<name>A0A1T3P617_9ACTN</name>
<dbReference type="OrthoDB" id="581550at2"/>
<dbReference type="eggNOG" id="ENOG503398W">
    <property type="taxonomic scope" value="Bacteria"/>
</dbReference>
<dbReference type="AlphaFoldDB" id="A0A1T3P617"/>
<dbReference type="Proteomes" id="UP000190037">
    <property type="component" value="Unassembled WGS sequence"/>
</dbReference>
<dbReference type="InterPro" id="IPR044925">
    <property type="entry name" value="His-Me_finger_sf"/>
</dbReference>
<keyword evidence="2" id="KW-1185">Reference proteome</keyword>
<protein>
    <submittedName>
        <fullName evidence="1">Recombination endonuclease VII</fullName>
    </submittedName>
</protein>
<keyword evidence="1" id="KW-0378">Hydrolase</keyword>
<evidence type="ECO:0000313" key="2">
    <source>
        <dbReference type="Proteomes" id="UP000190037"/>
    </source>
</evidence>
<dbReference type="GO" id="GO:0004519">
    <property type="term" value="F:endonuclease activity"/>
    <property type="evidence" value="ECO:0007669"/>
    <property type="project" value="UniProtKB-KW"/>
</dbReference>
<dbReference type="STRING" id="159449.B4N89_28235"/>
<evidence type="ECO:0000313" key="1">
    <source>
        <dbReference type="EMBL" id="OPC84300.1"/>
    </source>
</evidence>
<proteinExistence type="predicted"/>